<protein>
    <recommendedName>
        <fullName evidence="4">Iron transporter</fullName>
    </recommendedName>
</protein>
<feature type="transmembrane region" description="Helical" evidence="1">
    <location>
        <begin position="200"/>
        <end position="220"/>
    </location>
</feature>
<feature type="transmembrane region" description="Helical" evidence="1">
    <location>
        <begin position="376"/>
        <end position="395"/>
    </location>
</feature>
<feature type="transmembrane region" description="Helical" evidence="1">
    <location>
        <begin position="156"/>
        <end position="174"/>
    </location>
</feature>
<evidence type="ECO:0008006" key="4">
    <source>
        <dbReference type="Google" id="ProtNLM"/>
    </source>
</evidence>
<gene>
    <name evidence="2" type="ORF">COY32_02670</name>
</gene>
<organism evidence="2 3">
    <name type="scientific">candidate division WWE3 bacterium CG_4_10_14_0_2_um_filter_41_14</name>
    <dbReference type="NCBI Taxonomy" id="1975072"/>
    <lineage>
        <taxon>Bacteria</taxon>
        <taxon>Katanobacteria</taxon>
    </lineage>
</organism>
<dbReference type="AlphaFoldDB" id="A0A2M7TJR2"/>
<dbReference type="Proteomes" id="UP000228920">
    <property type="component" value="Unassembled WGS sequence"/>
</dbReference>
<name>A0A2M7TJR2_UNCKA</name>
<proteinExistence type="predicted"/>
<feature type="transmembrane region" description="Helical" evidence="1">
    <location>
        <begin position="323"/>
        <end position="344"/>
    </location>
</feature>
<dbReference type="NCBIfam" id="NF037982">
    <property type="entry name" value="Nramp_1"/>
    <property type="match status" value="1"/>
</dbReference>
<reference evidence="3" key="1">
    <citation type="submission" date="2017-09" db="EMBL/GenBank/DDBJ databases">
        <title>Depth-based differentiation of microbial function through sediment-hosted aquifers and enrichment of novel symbionts in the deep terrestrial subsurface.</title>
        <authorList>
            <person name="Probst A.J."/>
            <person name="Ladd B."/>
            <person name="Jarett J.K."/>
            <person name="Geller-Mcgrath D.E."/>
            <person name="Sieber C.M.K."/>
            <person name="Emerson J.B."/>
            <person name="Anantharaman K."/>
            <person name="Thomas B.C."/>
            <person name="Malmstrom R."/>
            <person name="Stieglmeier M."/>
            <person name="Klingl A."/>
            <person name="Woyke T."/>
            <person name="Ryan C.M."/>
            <person name="Banfield J.F."/>
        </authorList>
    </citation>
    <scope>NUCLEOTIDE SEQUENCE [LARGE SCALE GENOMIC DNA]</scope>
</reference>
<evidence type="ECO:0000313" key="3">
    <source>
        <dbReference type="Proteomes" id="UP000228920"/>
    </source>
</evidence>
<evidence type="ECO:0000313" key="2">
    <source>
        <dbReference type="EMBL" id="PIZ46833.1"/>
    </source>
</evidence>
<comment type="caution">
    <text evidence="2">The sequence shown here is derived from an EMBL/GenBank/DDBJ whole genome shotgun (WGS) entry which is preliminary data.</text>
</comment>
<feature type="transmembrane region" description="Helical" evidence="1">
    <location>
        <begin position="50"/>
        <end position="70"/>
    </location>
</feature>
<keyword evidence="1" id="KW-0472">Membrane</keyword>
<feature type="transmembrane region" description="Helical" evidence="1">
    <location>
        <begin position="120"/>
        <end position="144"/>
    </location>
</feature>
<feature type="transmembrane region" description="Helical" evidence="1">
    <location>
        <begin position="401"/>
        <end position="426"/>
    </location>
</feature>
<accession>A0A2M7TJR2</accession>
<evidence type="ECO:0000256" key="1">
    <source>
        <dbReference type="SAM" id="Phobius"/>
    </source>
</evidence>
<keyword evidence="1" id="KW-1133">Transmembrane helix</keyword>
<dbReference type="EMBL" id="PFNL01000077">
    <property type="protein sequence ID" value="PIZ46833.1"/>
    <property type="molecule type" value="Genomic_DNA"/>
</dbReference>
<feature type="transmembrane region" description="Helical" evidence="1">
    <location>
        <begin position="283"/>
        <end position="303"/>
    </location>
</feature>
<keyword evidence="1" id="KW-0812">Transmembrane</keyword>
<feature type="transmembrane region" description="Helical" evidence="1">
    <location>
        <begin position="91"/>
        <end position="114"/>
    </location>
</feature>
<feature type="transmembrane region" description="Helical" evidence="1">
    <location>
        <begin position="438"/>
        <end position="464"/>
    </location>
</feature>
<feature type="transmembrane region" description="Helical" evidence="1">
    <location>
        <begin position="21"/>
        <end position="44"/>
    </location>
</feature>
<sequence length="466" mass="51513">MAELNKLAIKPLPKPPRLRNIFGPSFILLGLGLGSGEIILWPYLASQYGLGIMWGALIGITIQFFINMEVERYALINGESIFVGFARLYRFLPLWFVFSTFIGFGWPGIGLAGATVLSHVIPIASSRTIGIILFLLIGIILTFGKELYRTVESLQKWLIGVGVPFILFLTWYVTDTVDFTALMAGLVGQGEGYCFLPEGLVLVTFLGALAYSGAGGNLNLAQSFYVRDKGYAMGAYADKITSLFRSKEPHKKIKLEGSTFEPTKENITQFSEWWKIVNIEHAVVFWFLGLCTMLLLALLSYSTTFGSANVLQGIDFVIEEGMVIAQSTFAYLGVLFLVVIGIMLSATQLTVLDSTSRIITENILLVGSGPSKRVSLTYYLVLWFQIAFGISTFLLGFDQPLLLITLGAVLNACAMFVYIGLLLWLNNTRLHPKLRPGFGRNIVLGFSFVFFGIFSFVTILRFVVGT</sequence>